<dbReference type="PANTHER" id="PTHR23315">
    <property type="entry name" value="U BOX DOMAIN-CONTAINING"/>
    <property type="match status" value="1"/>
</dbReference>
<dbReference type="Gene3D" id="1.25.10.10">
    <property type="entry name" value="Leucine-rich Repeat Variant"/>
    <property type="match status" value="1"/>
</dbReference>
<proteinExistence type="predicted"/>
<dbReference type="FunFam" id="1.25.10.10:FF:000300">
    <property type="entry name" value="U-box domain-containing protein 4"/>
    <property type="match status" value="1"/>
</dbReference>
<name>A0AAQ3JQA7_9LILI</name>
<dbReference type="InterPro" id="IPR011989">
    <property type="entry name" value="ARM-like"/>
</dbReference>
<evidence type="ECO:0000259" key="3">
    <source>
        <dbReference type="Pfam" id="PF25598"/>
    </source>
</evidence>
<dbReference type="InterPro" id="IPR000225">
    <property type="entry name" value="Armadillo"/>
</dbReference>
<reference evidence="4 5" key="1">
    <citation type="submission" date="2023-10" db="EMBL/GenBank/DDBJ databases">
        <title>Chromosome-scale genome assembly provides insights into flower coloration mechanisms of Canna indica.</title>
        <authorList>
            <person name="Li C."/>
        </authorList>
    </citation>
    <scope>NUCLEOTIDE SEQUENCE [LARGE SCALE GENOMIC DNA]</scope>
    <source>
        <tissue evidence="4">Flower</tissue>
    </source>
</reference>
<gene>
    <name evidence="4" type="ORF">Cni_G02059</name>
</gene>
<dbReference type="SUPFAM" id="SSF48371">
    <property type="entry name" value="ARM repeat"/>
    <property type="match status" value="1"/>
</dbReference>
<evidence type="ECO:0000313" key="5">
    <source>
        <dbReference type="Proteomes" id="UP001327560"/>
    </source>
</evidence>
<sequence>MAAPETGLAGELGGGEMEAVKVMEIMEQIRSVSEETRIAAAKEIRRLTKTSSRHRRQLSAAVEPLVSMLRSRSPDCGEAAILALVNLAVKDERNKIKIVECGALEPLIHFLQGTNSSLQEYATAALLTLSASLTNKPIISASGAIPLLVKILRDGNPQAKVDAVMALYNLSTIPENLNFFLPLQPIPALIHLLKSCKKSSRTAEKCTALLESLVSFEEGRTALTAAEAGVLTIVQVLEEGSLRSKEHAVGALLTMCESDQCKYRELILKEGAIPGLLQLTIQGTRKSRVNARSLLQLLRSSCCRRPELETDALDSFVCGIVSNIEGDDQVGKAKKMLAEMVQVSMEQSLRHLQQRASVRTSDGPSSW</sequence>
<evidence type="ECO:0000256" key="2">
    <source>
        <dbReference type="PROSITE-ProRule" id="PRU00259"/>
    </source>
</evidence>
<organism evidence="4 5">
    <name type="scientific">Canna indica</name>
    <name type="common">Indian-shot</name>
    <dbReference type="NCBI Taxonomy" id="4628"/>
    <lineage>
        <taxon>Eukaryota</taxon>
        <taxon>Viridiplantae</taxon>
        <taxon>Streptophyta</taxon>
        <taxon>Embryophyta</taxon>
        <taxon>Tracheophyta</taxon>
        <taxon>Spermatophyta</taxon>
        <taxon>Magnoliopsida</taxon>
        <taxon>Liliopsida</taxon>
        <taxon>Zingiberales</taxon>
        <taxon>Cannaceae</taxon>
        <taxon>Canna</taxon>
    </lineage>
</organism>
<dbReference type="EMBL" id="CP136890">
    <property type="protein sequence ID" value="WOK93362.1"/>
    <property type="molecule type" value="Genomic_DNA"/>
</dbReference>
<keyword evidence="5" id="KW-1185">Reference proteome</keyword>
<dbReference type="InterPro" id="IPR058678">
    <property type="entry name" value="ARM_PUB"/>
</dbReference>
<feature type="repeat" description="ARM" evidence="2">
    <location>
        <begin position="143"/>
        <end position="171"/>
    </location>
</feature>
<dbReference type="AlphaFoldDB" id="A0AAQ3JQA7"/>
<dbReference type="PANTHER" id="PTHR23315:SF65">
    <property type="entry name" value="ARM REPEAT SUPERFAMILY PROTEIN"/>
    <property type="match status" value="1"/>
</dbReference>
<feature type="repeat" description="ARM" evidence="2">
    <location>
        <begin position="102"/>
        <end position="144"/>
    </location>
</feature>
<dbReference type="InterPro" id="IPR016024">
    <property type="entry name" value="ARM-type_fold"/>
</dbReference>
<evidence type="ECO:0000313" key="4">
    <source>
        <dbReference type="EMBL" id="WOK93362.1"/>
    </source>
</evidence>
<dbReference type="Pfam" id="PF25598">
    <property type="entry name" value="ARM_PUB"/>
    <property type="match status" value="1"/>
</dbReference>
<dbReference type="SMART" id="SM00185">
    <property type="entry name" value="ARM"/>
    <property type="match status" value="4"/>
</dbReference>
<keyword evidence="1" id="KW-0833">Ubl conjugation pathway</keyword>
<evidence type="ECO:0000256" key="1">
    <source>
        <dbReference type="ARBA" id="ARBA00022786"/>
    </source>
</evidence>
<accession>A0AAQ3JQA7</accession>
<protein>
    <submittedName>
        <fullName evidence="4">U-box domain-containing protein 4-like</fullName>
    </submittedName>
</protein>
<dbReference type="PROSITE" id="PS50176">
    <property type="entry name" value="ARM_REPEAT"/>
    <property type="match status" value="2"/>
</dbReference>
<dbReference type="Proteomes" id="UP001327560">
    <property type="component" value="Chromosome 1"/>
</dbReference>
<feature type="domain" description="U-box" evidence="3">
    <location>
        <begin position="22"/>
        <end position="309"/>
    </location>
</feature>